<dbReference type="Proteomes" id="UP000184330">
    <property type="component" value="Unassembled WGS sequence"/>
</dbReference>
<gene>
    <name evidence="1" type="ORF">PAC_18385</name>
</gene>
<dbReference type="PANTHER" id="PTHR37540">
    <property type="entry name" value="TRANSCRIPTION FACTOR (ACR-2), PUTATIVE-RELATED-RELATED"/>
    <property type="match status" value="1"/>
</dbReference>
<dbReference type="EMBL" id="FJOG01000056">
    <property type="protein sequence ID" value="CZR68486.1"/>
    <property type="molecule type" value="Genomic_DNA"/>
</dbReference>
<reference evidence="1 2" key="1">
    <citation type="submission" date="2016-03" db="EMBL/GenBank/DDBJ databases">
        <authorList>
            <person name="Ploux O."/>
        </authorList>
    </citation>
    <scope>NUCLEOTIDE SEQUENCE [LARGE SCALE GENOMIC DNA]</scope>
    <source>
        <strain evidence="1 2">UAMH 11012</strain>
    </source>
</reference>
<keyword evidence="2" id="KW-1185">Reference proteome</keyword>
<dbReference type="PANTHER" id="PTHR37540:SF5">
    <property type="entry name" value="TRANSCRIPTION FACTOR DOMAIN-CONTAINING PROTEIN"/>
    <property type="match status" value="1"/>
</dbReference>
<accession>A0A1L7XTX1</accession>
<evidence type="ECO:0000313" key="1">
    <source>
        <dbReference type="EMBL" id="CZR68486.1"/>
    </source>
</evidence>
<evidence type="ECO:0000313" key="2">
    <source>
        <dbReference type="Proteomes" id="UP000184330"/>
    </source>
</evidence>
<name>A0A1L7XTX1_9HELO</name>
<dbReference type="Pfam" id="PF11951">
    <property type="entry name" value="Fungal_trans_2"/>
    <property type="match status" value="1"/>
</dbReference>
<dbReference type="OrthoDB" id="3506997at2759"/>
<dbReference type="InterPro" id="IPR021858">
    <property type="entry name" value="Fun_TF"/>
</dbReference>
<organism evidence="1 2">
    <name type="scientific">Phialocephala subalpina</name>
    <dbReference type="NCBI Taxonomy" id="576137"/>
    <lineage>
        <taxon>Eukaryota</taxon>
        <taxon>Fungi</taxon>
        <taxon>Dikarya</taxon>
        <taxon>Ascomycota</taxon>
        <taxon>Pezizomycotina</taxon>
        <taxon>Leotiomycetes</taxon>
        <taxon>Helotiales</taxon>
        <taxon>Mollisiaceae</taxon>
        <taxon>Phialocephala</taxon>
        <taxon>Phialocephala fortinii species complex</taxon>
    </lineage>
</organism>
<protein>
    <submittedName>
        <fullName evidence="1">Uncharacterized protein</fullName>
    </submittedName>
</protein>
<proteinExistence type="predicted"/>
<dbReference type="AlphaFoldDB" id="A0A1L7XTX1"/>
<sequence>MAKSTQGREQGQEDTQQSLRFVNYSNLDTQKSTASKGAIRSHLTRLAHRKVRRDRMIQFQQSKRTGTTWEQHPEQGLPMIHGHEIANGSTIRSPNTQAPRTSGMVQPQLGLMNLLNGGGKDPFQSSAVQLTGSEQYLMDHFVNYVIPQFAFYHPRSKTEPTYQDGMTLHWLPLAITEPGIMSGIFFAACRSLALLSNSGSYLRGAFKYNEVFIRSINEAISEDKMIVKDSTIVKVLLLASSEFQFGNVHGTRNHIKAVGEMVRMKGGLQNLELGGFLKQLVLWQDRTSASYLEISPIISHLLNFEDNASFEHLSPGFRDRFEFYQLSIDMANVLDDVCAYVKDIEQLSLPWSETDRRSLLSRVSEFEVRLLVLGSDYHNPLSLRLYSPAEECVFLALRVFLAMMPRESCFPPMGCRLLASRMSSAISKVILLPSWREFADLLLWVVFMAGIVSRAGMKKEQDMSGFFAGLRKQVDLPLQFDEVSGDDETYWILRVAELSSILGLSSKNKMKLHLGRFLWVDSFCDELSRDIWNSLEAIQAVAGCE</sequence>
<dbReference type="STRING" id="576137.A0A1L7XTX1"/>